<dbReference type="Gene3D" id="3.30.565.10">
    <property type="entry name" value="Histidine kinase-like ATPase, C-terminal domain"/>
    <property type="match status" value="1"/>
</dbReference>
<dbReference type="Pfam" id="PF13581">
    <property type="entry name" value="HATPase_c_2"/>
    <property type="match status" value="1"/>
</dbReference>
<keyword evidence="1" id="KW-0418">Kinase</keyword>
<evidence type="ECO:0000313" key="3">
    <source>
        <dbReference type="EMBL" id="MBG0561291.1"/>
    </source>
</evidence>
<reference evidence="3" key="1">
    <citation type="submission" date="2020-11" db="EMBL/GenBank/DDBJ databases">
        <title>Isolation and identification of active actinomycetes.</title>
        <authorList>
            <person name="Sun X."/>
        </authorList>
    </citation>
    <scope>NUCLEOTIDE SEQUENCE</scope>
    <source>
        <strain evidence="3">NEAU-A11</strain>
    </source>
</reference>
<organism evidence="3 4">
    <name type="scientific">Actinoplanes aureus</name>
    <dbReference type="NCBI Taxonomy" id="2792083"/>
    <lineage>
        <taxon>Bacteria</taxon>
        <taxon>Bacillati</taxon>
        <taxon>Actinomycetota</taxon>
        <taxon>Actinomycetes</taxon>
        <taxon>Micromonosporales</taxon>
        <taxon>Micromonosporaceae</taxon>
        <taxon>Actinoplanes</taxon>
    </lineage>
</organism>
<dbReference type="RefSeq" id="WP_196413089.1">
    <property type="nucleotide sequence ID" value="NZ_JADQTO010000003.1"/>
</dbReference>
<keyword evidence="4" id="KW-1185">Reference proteome</keyword>
<sequence>MTQTSSGAPGEPPYLTVALAPEPDAASLAGTLVADACLAWRLPHLLHPARRVMSELVLNAVEHAGTDLLVTITRRWNGLHLAVADGDPRLPRLRVMARVRRDAPLDERGRGLRVVQAAANGWGVLRTPAGKVVWAVVQRPAGSGLLPTSMKVWTASSKVINV</sequence>
<evidence type="ECO:0000256" key="1">
    <source>
        <dbReference type="ARBA" id="ARBA00022527"/>
    </source>
</evidence>
<feature type="domain" description="Histidine kinase/HSP90-like ATPase" evidence="2">
    <location>
        <begin position="52"/>
        <end position="135"/>
    </location>
</feature>
<dbReference type="GO" id="GO:0005524">
    <property type="term" value="F:ATP binding"/>
    <property type="evidence" value="ECO:0007669"/>
    <property type="project" value="UniProtKB-KW"/>
</dbReference>
<dbReference type="PANTHER" id="PTHR35526">
    <property type="entry name" value="ANTI-SIGMA-F FACTOR RSBW-RELATED"/>
    <property type="match status" value="1"/>
</dbReference>
<dbReference type="InterPro" id="IPR050267">
    <property type="entry name" value="Anti-sigma-factor_SerPK"/>
</dbReference>
<comment type="caution">
    <text evidence="3">The sequence shown here is derived from an EMBL/GenBank/DDBJ whole genome shotgun (WGS) entry which is preliminary data.</text>
</comment>
<dbReference type="InterPro" id="IPR036890">
    <property type="entry name" value="HATPase_C_sf"/>
</dbReference>
<dbReference type="SUPFAM" id="SSF55874">
    <property type="entry name" value="ATPase domain of HSP90 chaperone/DNA topoisomerase II/histidine kinase"/>
    <property type="match status" value="1"/>
</dbReference>
<dbReference type="EMBL" id="JADQTO010000003">
    <property type="protein sequence ID" value="MBG0561291.1"/>
    <property type="molecule type" value="Genomic_DNA"/>
</dbReference>
<dbReference type="CDD" id="cd16936">
    <property type="entry name" value="HATPase_RsbW-like"/>
    <property type="match status" value="1"/>
</dbReference>
<dbReference type="Proteomes" id="UP000598146">
    <property type="component" value="Unassembled WGS sequence"/>
</dbReference>
<evidence type="ECO:0000313" key="4">
    <source>
        <dbReference type="Proteomes" id="UP000598146"/>
    </source>
</evidence>
<keyword evidence="1" id="KW-0723">Serine/threonine-protein kinase</keyword>
<keyword evidence="3" id="KW-0547">Nucleotide-binding</keyword>
<proteinExistence type="predicted"/>
<keyword evidence="1" id="KW-0808">Transferase</keyword>
<dbReference type="AlphaFoldDB" id="A0A931C592"/>
<gene>
    <name evidence="3" type="ORF">I4J89_07430</name>
</gene>
<dbReference type="InterPro" id="IPR003594">
    <property type="entry name" value="HATPase_dom"/>
</dbReference>
<keyword evidence="3" id="KW-0067">ATP-binding</keyword>
<name>A0A931C592_9ACTN</name>
<accession>A0A931C592</accession>
<protein>
    <submittedName>
        <fullName evidence="3">ATP-binding protein</fullName>
    </submittedName>
</protein>
<dbReference type="PANTHER" id="PTHR35526:SF3">
    <property type="entry name" value="ANTI-SIGMA-F FACTOR RSBW"/>
    <property type="match status" value="1"/>
</dbReference>
<evidence type="ECO:0000259" key="2">
    <source>
        <dbReference type="Pfam" id="PF13581"/>
    </source>
</evidence>